<gene>
    <name evidence="2" type="ORF">AN964_22190</name>
</gene>
<dbReference type="Proteomes" id="UP000051888">
    <property type="component" value="Unassembled WGS sequence"/>
</dbReference>
<reference evidence="2 3" key="1">
    <citation type="submission" date="2015-09" db="EMBL/GenBank/DDBJ databases">
        <title>Genome sequencing project for genomic taxonomy and phylogenomics of Bacillus-like bacteria.</title>
        <authorList>
            <person name="Liu B."/>
            <person name="Wang J."/>
            <person name="Zhu Y."/>
            <person name="Liu G."/>
            <person name="Chen Q."/>
            <person name="Chen Z."/>
            <person name="Lan J."/>
            <person name="Che J."/>
            <person name="Ge C."/>
            <person name="Shi H."/>
            <person name="Pan Z."/>
            <person name="Liu X."/>
        </authorList>
    </citation>
    <scope>NUCLEOTIDE SEQUENCE [LARGE SCALE GENOMIC DNA]</scope>
    <source>
        <strain evidence="2 3">LMG 18435</strain>
    </source>
</reference>
<protein>
    <recommendedName>
        <fullName evidence="4">DUF2269 family protein</fullName>
    </recommendedName>
</protein>
<dbReference type="EMBL" id="LJJC01000015">
    <property type="protein sequence ID" value="KQL50380.1"/>
    <property type="molecule type" value="Genomic_DNA"/>
</dbReference>
<feature type="transmembrane region" description="Helical" evidence="1">
    <location>
        <begin position="95"/>
        <end position="114"/>
    </location>
</feature>
<keyword evidence="1" id="KW-0472">Membrane</keyword>
<proteinExistence type="predicted"/>
<dbReference type="PATRIC" id="fig|157838.3.peg.4861"/>
<organism evidence="2 3">
    <name type="scientific">Heyndrickxia shackletonii</name>
    <dbReference type="NCBI Taxonomy" id="157838"/>
    <lineage>
        <taxon>Bacteria</taxon>
        <taxon>Bacillati</taxon>
        <taxon>Bacillota</taxon>
        <taxon>Bacilli</taxon>
        <taxon>Bacillales</taxon>
        <taxon>Bacillaceae</taxon>
        <taxon>Heyndrickxia</taxon>
    </lineage>
</organism>
<keyword evidence="3" id="KW-1185">Reference proteome</keyword>
<keyword evidence="1" id="KW-1133">Transmembrane helix</keyword>
<evidence type="ECO:0000313" key="3">
    <source>
        <dbReference type="Proteomes" id="UP000051888"/>
    </source>
</evidence>
<feature type="transmembrane region" description="Helical" evidence="1">
    <location>
        <begin position="20"/>
        <end position="42"/>
    </location>
</feature>
<accession>A0A0Q3WQA6</accession>
<keyword evidence="1" id="KW-0812">Transmembrane</keyword>
<name>A0A0Q3WQA6_9BACI</name>
<evidence type="ECO:0000256" key="1">
    <source>
        <dbReference type="SAM" id="Phobius"/>
    </source>
</evidence>
<feature type="transmembrane region" description="Helical" evidence="1">
    <location>
        <begin position="63"/>
        <end position="83"/>
    </location>
</feature>
<evidence type="ECO:0000313" key="2">
    <source>
        <dbReference type="EMBL" id="KQL50380.1"/>
    </source>
</evidence>
<dbReference type="Pfam" id="PF10027">
    <property type="entry name" value="DUF2269"/>
    <property type="match status" value="1"/>
</dbReference>
<evidence type="ECO:0008006" key="4">
    <source>
        <dbReference type="Google" id="ProtNLM"/>
    </source>
</evidence>
<comment type="caution">
    <text evidence="2">The sequence shown here is derived from an EMBL/GenBank/DDBJ whole genome shotgun (WGS) entry which is preliminary data.</text>
</comment>
<sequence length="167" mass="18722">MDFILPKIDVGKEGTGLFTLYKILVFIHIFSAILGMGPGFILSRLVKSARNMTELRHAYAIKHNLHIFVMIGGTSLLITGLLMGAINPSLFQAGWYWTSLILFFIALAMGPIVLKPKSKPIKSLLEKTSGEEIPKEYYPLSKVLFSLERLINILFLVIIALMILKPF</sequence>
<dbReference type="AlphaFoldDB" id="A0A0Q3WQA6"/>
<dbReference type="InterPro" id="IPR018729">
    <property type="entry name" value="DUF2269_transmembrane"/>
</dbReference>
<feature type="transmembrane region" description="Helical" evidence="1">
    <location>
        <begin position="143"/>
        <end position="164"/>
    </location>
</feature>